<evidence type="ECO:0000313" key="2">
    <source>
        <dbReference type="Proteomes" id="UP000789405"/>
    </source>
</evidence>
<name>A0A9N9JYS3_9GLOM</name>
<dbReference type="OrthoDB" id="2420210at2759"/>
<comment type="caution">
    <text evidence="1">The sequence shown here is derived from an EMBL/GenBank/DDBJ whole genome shotgun (WGS) entry which is preliminary data.</text>
</comment>
<evidence type="ECO:0000313" key="1">
    <source>
        <dbReference type="EMBL" id="CAG8802376.1"/>
    </source>
</evidence>
<keyword evidence="2" id="KW-1185">Reference proteome</keyword>
<accession>A0A9N9JYS3</accession>
<protein>
    <submittedName>
        <fullName evidence="1">20016_t:CDS:1</fullName>
    </submittedName>
</protein>
<proteinExistence type="predicted"/>
<dbReference type="Proteomes" id="UP000789405">
    <property type="component" value="Unassembled WGS sequence"/>
</dbReference>
<gene>
    <name evidence="1" type="ORF">DERYTH_LOCUS23663</name>
</gene>
<feature type="non-terminal residue" evidence="1">
    <location>
        <position position="137"/>
    </location>
</feature>
<dbReference type="AlphaFoldDB" id="A0A9N9JYS3"/>
<organism evidence="1 2">
    <name type="scientific">Dentiscutata erythropus</name>
    <dbReference type="NCBI Taxonomy" id="1348616"/>
    <lineage>
        <taxon>Eukaryota</taxon>
        <taxon>Fungi</taxon>
        <taxon>Fungi incertae sedis</taxon>
        <taxon>Mucoromycota</taxon>
        <taxon>Glomeromycotina</taxon>
        <taxon>Glomeromycetes</taxon>
        <taxon>Diversisporales</taxon>
        <taxon>Gigasporaceae</taxon>
        <taxon>Dentiscutata</taxon>
    </lineage>
</organism>
<feature type="non-terminal residue" evidence="1">
    <location>
        <position position="1"/>
    </location>
</feature>
<sequence>NIQFLQNIGFQRYLNLFQTYIKTIKVFQKETTLNNALKHKANELNNKILNENQSFVKGIILEQQDKLLTPDCTQALIVKYNKSVQKIYQMSKTINQLKLKILTLTMKDQKSESNSKEQLDEIVEEVIKNAEIGLAIL</sequence>
<dbReference type="EMBL" id="CAJVPY010036843">
    <property type="protein sequence ID" value="CAG8802376.1"/>
    <property type="molecule type" value="Genomic_DNA"/>
</dbReference>
<reference evidence="1" key="1">
    <citation type="submission" date="2021-06" db="EMBL/GenBank/DDBJ databases">
        <authorList>
            <person name="Kallberg Y."/>
            <person name="Tangrot J."/>
            <person name="Rosling A."/>
        </authorList>
    </citation>
    <scope>NUCLEOTIDE SEQUENCE</scope>
    <source>
        <strain evidence="1">MA453B</strain>
    </source>
</reference>